<dbReference type="NCBIfam" id="TIGR04398">
    <property type="entry name" value="SLAP_DUP"/>
    <property type="match status" value="2"/>
</dbReference>
<dbReference type="NCBIfam" id="TIGR04399">
    <property type="entry name" value="acc_Sec_SLAP"/>
    <property type="match status" value="1"/>
</dbReference>
<accession>A0ABS2QXL4</accession>
<gene>
    <name evidence="1" type="ORF">JOC83_002853</name>
</gene>
<evidence type="ECO:0000313" key="2">
    <source>
        <dbReference type="Proteomes" id="UP000809829"/>
    </source>
</evidence>
<protein>
    <submittedName>
        <fullName evidence="1">Accessory Sec system S-layer assembly protein</fullName>
    </submittedName>
</protein>
<dbReference type="RefSeq" id="WP_205188025.1">
    <property type="nucleotide sequence ID" value="NZ_JAFBFC010000005.1"/>
</dbReference>
<dbReference type="EMBL" id="JAFBFC010000005">
    <property type="protein sequence ID" value="MBM7704003.1"/>
    <property type="molecule type" value="Genomic_DNA"/>
</dbReference>
<name>A0ABS2QXL4_9BACI</name>
<comment type="caution">
    <text evidence="1">The sequence shown here is derived from an EMBL/GenBank/DDBJ whole genome shotgun (WGS) entry which is preliminary data.</text>
</comment>
<dbReference type="InterPro" id="IPR030911">
    <property type="entry name" value="Sec_acc_SLAP"/>
</dbReference>
<proteinExistence type="predicted"/>
<evidence type="ECO:0000313" key="1">
    <source>
        <dbReference type="EMBL" id="MBM7704003.1"/>
    </source>
</evidence>
<dbReference type="InterPro" id="IPR030910">
    <property type="entry name" value="SLAP_dom"/>
</dbReference>
<keyword evidence="2" id="KW-1185">Reference proteome</keyword>
<reference evidence="1 2" key="1">
    <citation type="submission" date="2021-01" db="EMBL/GenBank/DDBJ databases">
        <title>Genomic Encyclopedia of Type Strains, Phase IV (KMG-IV): sequencing the most valuable type-strain genomes for metagenomic binning, comparative biology and taxonomic classification.</title>
        <authorList>
            <person name="Goeker M."/>
        </authorList>
    </citation>
    <scope>NUCLEOTIDE SEQUENCE [LARGE SCALE GENOMIC DNA]</scope>
    <source>
        <strain evidence="1 2">DSM 104297</strain>
    </source>
</reference>
<organism evidence="1 2">
    <name type="scientific">Priestia iocasae</name>
    <dbReference type="NCBI Taxonomy" id="2291674"/>
    <lineage>
        <taxon>Bacteria</taxon>
        <taxon>Bacillati</taxon>
        <taxon>Bacillota</taxon>
        <taxon>Bacilli</taxon>
        <taxon>Bacillales</taxon>
        <taxon>Bacillaceae</taxon>
        <taxon>Priestia</taxon>
    </lineage>
</organism>
<sequence length="298" mass="33861">MLSFFKRKGKNPKKQGLDSTVESKDIVAIEESATTEEEVQTTLSIHPDWNVSEEDRYIYQFMHNSCDPLKPNQLSLSGLDLHREEGTERVIVTALVRNSLSQTVRLQATPLVLIGSNNEILAKKTFDLEAIGEIPERSSRPWHFAFEKETLLTDTLPENEWKLAFQLKPSHKLDLEESWQKSLAPEQQASLKELVETKLPALNEGEVNFMGLQANRPEDKSLHVTILIRNGSEKDLTLQQLPLFVEDATGEVVATGGFKLDNLTVKAYTTKPWTFIFPAELVQKEDIDLSKWRAYAKQ</sequence>
<dbReference type="Proteomes" id="UP000809829">
    <property type="component" value="Unassembled WGS sequence"/>
</dbReference>